<keyword evidence="4 9" id="KW-0805">Transcription regulation</keyword>
<keyword evidence="14" id="KW-1185">Reference proteome</keyword>
<accession>A0A423VJX6</accession>
<evidence type="ECO:0000256" key="3">
    <source>
        <dbReference type="ARBA" id="ARBA00019614"/>
    </source>
</evidence>
<evidence type="ECO:0000256" key="5">
    <source>
        <dbReference type="ARBA" id="ARBA00023159"/>
    </source>
</evidence>
<evidence type="ECO:0000313" key="14">
    <source>
        <dbReference type="Proteomes" id="UP000285146"/>
    </source>
</evidence>
<dbReference type="InterPro" id="IPR048339">
    <property type="entry name" value="Mediator_Med16_C"/>
</dbReference>
<dbReference type="PANTHER" id="PTHR13224:SF6">
    <property type="entry name" value="MEDIATOR OF RNA POLYMERASE II TRANSCRIPTION SUBUNIT 16"/>
    <property type="match status" value="1"/>
</dbReference>
<evidence type="ECO:0000256" key="6">
    <source>
        <dbReference type="ARBA" id="ARBA00023163"/>
    </source>
</evidence>
<dbReference type="InterPro" id="IPR021665">
    <property type="entry name" value="Mediator_Med16_N"/>
</dbReference>
<dbReference type="GO" id="GO:0045893">
    <property type="term" value="P:positive regulation of DNA-templated transcription"/>
    <property type="evidence" value="ECO:0007669"/>
    <property type="project" value="TreeGrafter"/>
</dbReference>
<dbReference type="InParanoid" id="A0A423VJX6"/>
<gene>
    <name evidence="9" type="primary">MED16</name>
    <name evidence="13" type="ORF">VPNG_09697</name>
</gene>
<dbReference type="InterPro" id="IPR036322">
    <property type="entry name" value="WD40_repeat_dom_sf"/>
</dbReference>
<evidence type="ECO:0000256" key="4">
    <source>
        <dbReference type="ARBA" id="ARBA00023015"/>
    </source>
</evidence>
<evidence type="ECO:0000256" key="1">
    <source>
        <dbReference type="ARBA" id="ARBA00004123"/>
    </source>
</evidence>
<feature type="domain" description="Mediator complex subunit 16 C-terminal" evidence="12">
    <location>
        <begin position="836"/>
        <end position="948"/>
    </location>
</feature>
<evidence type="ECO:0000256" key="2">
    <source>
        <dbReference type="ARBA" id="ARBA00006543"/>
    </source>
</evidence>
<proteinExistence type="inferred from homology"/>
<dbReference type="OrthoDB" id="4139168at2759"/>
<evidence type="ECO:0000256" key="7">
    <source>
        <dbReference type="ARBA" id="ARBA00023242"/>
    </source>
</evidence>
<sequence length="958" mass="106835">MPMMLEDHMDPLGGALPNMDDDLFGDEVMPMAPRPPSKQLQQRIDDMRSRGSIACSKQGTIASISPDGTYINLQCPRTNPSDGTWELSEPTACSIFSAPLPGGPIVHLAWAPTNSPELAIIDAFGRVCLLTFPLTLNKPSFIARKWDADAADDLHSIVGCYWLPLYQARQFNITYGPAVRENEKYQYGNSITAAFGPWHPNPQKSALVCVTANGFLKLFYSQNSNQVQETQLEMESITSSDDLITHASICPDQGKLLVVLATAARQLKVLQVELHWGISQRADKQIPPGSLPLNPSLKAEHLVTTSWLQPGLVESHLDVSMGHISHLEVLQPVTDMKTKTSLPATILAVRSQVPTPQTPYNVEHQSIIDRWEIVRDQPQTLHPAFEQRGPKAGTGSTPSPMTRLRKCDSIVINKVIVSIETTQLGKIICIGFSDGTIQYRDRVTMAEIYHEVHQNQIMTLQQAGFHFEEDKPSLQMVVSPNNCSFTQVCENGKLKWNSLKYPVAQIGSTRQDPLYESVLAGLTLAAANATHQSTNYDDILAVARPFVEKHSRFLTDLVSTLVMMLNINVDYSEEAHHDQLVRNVQLQFVMSLLNHFGFRGEFKPRAFSSKFAMLGLNLRNIVILITVASNSPMNMTKEKWTPLDEPEVVDALAGCARWALDLLSWLADSLFALRDDPNFMELLSPSRFAEMTTYLKSKNDVSLHLLLCSSTRGFLSATCRRLNHLQTLSNKAIQYWEKTAAQSASDPNATNRGITPVHQAYLKMQRYTTTTLIKVEEIDKLLSTLSNDIRQTYQASLANAAVKKAQAHCELLMLLAENPPTSFLPLIKKLFDTDLKNLMASTRRSDLFFTDFELLDVDDEPKRLAARKAERKYVDTFKRVELTAPKLPKTANGESVQTREAHGNGDESGPAWRRCVRCCAVMEDVVGTKPGFTFVLSQQRKCSCGGNWGYLSKDTLMN</sequence>
<dbReference type="SUPFAM" id="SSF50978">
    <property type="entry name" value="WD40 repeat-like"/>
    <property type="match status" value="1"/>
</dbReference>
<dbReference type="STRING" id="1230097.A0A423VJX6"/>
<dbReference type="PANTHER" id="PTHR13224">
    <property type="entry name" value="THYROID HORMONE RECEPTOR-ASSOCIATED PROTEIN-RELATED"/>
    <property type="match status" value="1"/>
</dbReference>
<comment type="similarity">
    <text evidence="2 9">Belongs to the Mediator complex subunit 16 family.</text>
</comment>
<dbReference type="AlphaFoldDB" id="A0A423VJX6"/>
<feature type="region of interest" description="Disordered" evidence="10">
    <location>
        <begin position="382"/>
        <end position="401"/>
    </location>
</feature>
<keyword evidence="7 9" id="KW-0539">Nucleus</keyword>
<dbReference type="InterPro" id="IPR048338">
    <property type="entry name" value="Mediator_Med16"/>
</dbReference>
<keyword evidence="5 9" id="KW-0010">Activator</keyword>
<evidence type="ECO:0000256" key="9">
    <source>
        <dbReference type="RuleBase" id="RU364149"/>
    </source>
</evidence>
<reference evidence="13 14" key="1">
    <citation type="submission" date="2015-09" db="EMBL/GenBank/DDBJ databases">
        <title>Host preference determinants of Valsa canker pathogens revealed by comparative genomics.</title>
        <authorList>
            <person name="Yin Z."/>
            <person name="Huang L."/>
        </authorList>
    </citation>
    <scope>NUCLEOTIDE SEQUENCE [LARGE SCALE GENOMIC DNA]</scope>
    <source>
        <strain evidence="13 14">SXYLt</strain>
    </source>
</reference>
<protein>
    <recommendedName>
        <fullName evidence="3 9">Mediator of RNA polymerase II transcription subunit 16</fullName>
    </recommendedName>
    <alternativeName>
        <fullName evidence="8 9">Mediator complex subunit 16</fullName>
    </alternativeName>
</protein>
<organism evidence="13 14">
    <name type="scientific">Cytospora leucostoma</name>
    <dbReference type="NCBI Taxonomy" id="1230097"/>
    <lineage>
        <taxon>Eukaryota</taxon>
        <taxon>Fungi</taxon>
        <taxon>Dikarya</taxon>
        <taxon>Ascomycota</taxon>
        <taxon>Pezizomycotina</taxon>
        <taxon>Sordariomycetes</taxon>
        <taxon>Sordariomycetidae</taxon>
        <taxon>Diaporthales</taxon>
        <taxon>Cytosporaceae</taxon>
        <taxon>Cytospora</taxon>
    </lineage>
</organism>
<name>A0A423VJX6_9PEZI</name>
<evidence type="ECO:0000256" key="8">
    <source>
        <dbReference type="ARBA" id="ARBA00032015"/>
    </source>
</evidence>
<dbReference type="Proteomes" id="UP000285146">
    <property type="component" value="Unassembled WGS sequence"/>
</dbReference>
<comment type="subcellular location">
    <subcellularLocation>
        <location evidence="1 9">Nucleus</location>
    </subcellularLocation>
</comment>
<dbReference type="Pfam" id="PF11635">
    <property type="entry name" value="Med16_N"/>
    <property type="match status" value="1"/>
</dbReference>
<dbReference type="Pfam" id="PF20719">
    <property type="entry name" value="Med16_C"/>
    <property type="match status" value="1"/>
</dbReference>
<keyword evidence="6 9" id="KW-0804">Transcription</keyword>
<comment type="function">
    <text evidence="9">Component of the Mediator complex, a coactivator involved in the regulated transcription of nearly all RNA polymerase II-dependent genes. Mediator functions as a bridge to convey information from gene-specific regulatory proteins to the basal RNA polymerase II transcription machinery. Mediator is recruited to promoters by direct interactions with regulatory proteins and serves as a scaffold for the assembly of a functional preinitiation complex with RNA polymerase II and the general transcription factors.</text>
</comment>
<dbReference type="EMBL" id="LKEB01000092">
    <property type="protein sequence ID" value="ROV91236.1"/>
    <property type="molecule type" value="Genomic_DNA"/>
</dbReference>
<evidence type="ECO:0000259" key="12">
    <source>
        <dbReference type="Pfam" id="PF20719"/>
    </source>
</evidence>
<dbReference type="GO" id="GO:0016592">
    <property type="term" value="C:mediator complex"/>
    <property type="evidence" value="ECO:0007669"/>
    <property type="project" value="InterPro"/>
</dbReference>
<comment type="caution">
    <text evidence="13">The sequence shown here is derived from an EMBL/GenBank/DDBJ whole genome shotgun (WGS) entry which is preliminary data.</text>
</comment>
<evidence type="ECO:0000313" key="13">
    <source>
        <dbReference type="EMBL" id="ROV91236.1"/>
    </source>
</evidence>
<feature type="region of interest" description="Disordered" evidence="10">
    <location>
        <begin position="888"/>
        <end position="910"/>
    </location>
</feature>
<evidence type="ECO:0000256" key="10">
    <source>
        <dbReference type="SAM" id="MobiDB-lite"/>
    </source>
</evidence>
<evidence type="ECO:0000259" key="11">
    <source>
        <dbReference type="Pfam" id="PF11635"/>
    </source>
</evidence>
<feature type="domain" description="Mediator complex subunit Med16 N-terminal" evidence="11">
    <location>
        <begin position="149"/>
        <end position="468"/>
    </location>
</feature>
<comment type="subunit">
    <text evidence="9">Component of the Mediator complex.</text>
</comment>